<accession>A0A6P7ZC53</accession>
<reference evidence="3" key="2">
    <citation type="submission" date="2025-08" db="UniProtKB">
        <authorList>
            <consortium name="RefSeq"/>
        </authorList>
    </citation>
    <scope>IDENTIFICATION</scope>
</reference>
<keyword evidence="2" id="KW-1185">Reference proteome</keyword>
<dbReference type="Pfam" id="PF08208">
    <property type="entry name" value="RNA_polI_A34"/>
    <property type="match status" value="1"/>
</dbReference>
<feature type="compositionally biased region" description="Basic residues" evidence="1">
    <location>
        <begin position="256"/>
        <end position="265"/>
    </location>
</feature>
<evidence type="ECO:0000313" key="3">
    <source>
        <dbReference type="RefSeq" id="XP_030075243.1"/>
    </source>
</evidence>
<dbReference type="InterPro" id="IPR013240">
    <property type="entry name" value="DNA-dir_RNA_pol1_su_RPA34"/>
</dbReference>
<gene>
    <name evidence="3" type="primary">CD3EAP</name>
</gene>
<evidence type="ECO:0000313" key="2">
    <source>
        <dbReference type="Proteomes" id="UP000515156"/>
    </source>
</evidence>
<dbReference type="PANTHER" id="PTHR15484">
    <property type="entry name" value="DNA-DIRECTED RNA POLYMERASE I SUBUNIT RPA34"/>
    <property type="match status" value="1"/>
</dbReference>
<dbReference type="CTD" id="10849"/>
<dbReference type="RefSeq" id="XP_030075243.1">
    <property type="nucleotide sequence ID" value="XM_030219383.1"/>
</dbReference>
<feature type="region of interest" description="Disordered" evidence="1">
    <location>
        <begin position="242"/>
        <end position="266"/>
    </location>
</feature>
<dbReference type="GO" id="GO:0003723">
    <property type="term" value="F:RNA binding"/>
    <property type="evidence" value="ECO:0007669"/>
    <property type="project" value="TreeGrafter"/>
</dbReference>
<keyword evidence="3" id="KW-0804">Transcription</keyword>
<dbReference type="Proteomes" id="UP000515156">
    <property type="component" value="Chromosome 11"/>
</dbReference>
<dbReference type="AlphaFoldDB" id="A0A6P7ZC53"/>
<dbReference type="PANTHER" id="PTHR15484:SF8">
    <property type="entry name" value="DNA-DIRECTED RNA POLYMERASE I SUBUNIT RPA34"/>
    <property type="match status" value="1"/>
</dbReference>
<protein>
    <submittedName>
        <fullName evidence="3">DNA-directed RNA polymerase I subunit RPA34 isoform X2</fullName>
    </submittedName>
</protein>
<dbReference type="InParanoid" id="A0A6P7ZC53"/>
<keyword evidence="3" id="KW-0240">DNA-directed RNA polymerase</keyword>
<proteinExistence type="predicted"/>
<dbReference type="GO" id="GO:0006360">
    <property type="term" value="P:transcription by RNA polymerase I"/>
    <property type="evidence" value="ECO:0007669"/>
    <property type="project" value="InterPro"/>
</dbReference>
<reference evidence="2" key="1">
    <citation type="submission" date="2024-06" db="UniProtKB">
        <authorList>
            <consortium name="RefSeq"/>
        </authorList>
    </citation>
    <scope>NUCLEOTIDE SEQUENCE [LARGE SCALE GENOMIC DNA]</scope>
</reference>
<sequence length="359" mass="40031">MGTVAEDASGIAFRTSDQEMKFKRPADFIACSLEPVPSFMQNKLCSSSTELWLIKAPVDFNPECFNSRKVPLCGFQTVKSKKDGASRLYSIFSSTRDMGSSYLLAPSSEEGRLACGPALCGYLNVCDSFSGPTGNSPPKAIAAIPAPKIPEGLKQRFQPFGATPLDSGSQRKCQLKKSSKRRKVLMVEADEEISKIKKEREERADKCMGRARQLDSVKQEPVEGEECCEAQILSMDTTDAKKKKKKREWAGDLEHHHKKKTRKRKPIEEDFVLVAEEESSGFQEKTEKVFLGKVSELTVNKAAKEQKNKKSKCGLSDSFASTAEEQSSGFNGKIEFEFLEDSLVPRAEEHRYGNKKKKK</sequence>
<dbReference type="Gene3D" id="6.20.250.70">
    <property type="match status" value="1"/>
</dbReference>
<dbReference type="OrthoDB" id="10071093at2759"/>
<name>A0A6P7ZC53_9AMPH</name>
<evidence type="ECO:0000256" key="1">
    <source>
        <dbReference type="SAM" id="MobiDB-lite"/>
    </source>
</evidence>
<dbReference type="GeneID" id="115480589"/>
<organism evidence="2 3">
    <name type="scientific">Microcaecilia unicolor</name>
    <dbReference type="NCBI Taxonomy" id="1415580"/>
    <lineage>
        <taxon>Eukaryota</taxon>
        <taxon>Metazoa</taxon>
        <taxon>Chordata</taxon>
        <taxon>Craniata</taxon>
        <taxon>Vertebrata</taxon>
        <taxon>Euteleostomi</taxon>
        <taxon>Amphibia</taxon>
        <taxon>Gymnophiona</taxon>
        <taxon>Siphonopidae</taxon>
        <taxon>Microcaecilia</taxon>
    </lineage>
</organism>
<dbReference type="GO" id="GO:0005736">
    <property type="term" value="C:RNA polymerase I complex"/>
    <property type="evidence" value="ECO:0007669"/>
    <property type="project" value="TreeGrafter"/>
</dbReference>